<evidence type="ECO:0000256" key="1">
    <source>
        <dbReference type="ARBA" id="ARBA00004489"/>
    </source>
</evidence>
<keyword evidence="13" id="KW-1185">Reference proteome</keyword>
<dbReference type="Gene3D" id="1.10.555.10">
    <property type="entry name" value="Rho GTPase activation protein"/>
    <property type="match status" value="1"/>
</dbReference>
<dbReference type="PROSITE" id="PS50238">
    <property type="entry name" value="RHOGAP"/>
    <property type="match status" value="1"/>
</dbReference>
<keyword evidence="6" id="KW-0966">Cell projection</keyword>
<dbReference type="InterPro" id="IPR011993">
    <property type="entry name" value="PH-like_dom_sf"/>
</dbReference>
<keyword evidence="7" id="KW-0175">Coiled coil</keyword>
<evidence type="ECO:0000259" key="10">
    <source>
        <dbReference type="PROSITE" id="PS50010"/>
    </source>
</evidence>
<keyword evidence="3" id="KW-0343">GTPase activation</keyword>
<feature type="domain" description="DH" evidence="10">
    <location>
        <begin position="1"/>
        <end position="141"/>
    </location>
</feature>
<evidence type="ECO:0000256" key="6">
    <source>
        <dbReference type="ARBA" id="ARBA00023273"/>
    </source>
</evidence>
<sequence>MFYKLDEIHSKHKEFVQGLEKEISISGDEQRIGNSFKLMASGSLNRIYEEYVNNYPVAVGLIHRYMEDENVRPLLQQIMEPFHPETNRLEEILLKPVQRMQRNTLVLHDLLKYTPEDHPDYIELQKALKLSEENLRSFNINLGALSCKNPKRDRHLAKSGFVVEVVKKVTRQLRYLFLFNDILICTKQKRSNRTGEVNYKLLWSMQLLNIKIEIPETTFSCKDSTDDMKAKIGTLKAEMKEEMKKESEAKDKTFSITGRRAAKMVEKLKKKIQEQEAMLVEALPHLPLKLEDHHSQGTGQSHLLLFPTEYEREEWRESLDAQQQRNICGQHSQLSTHELEALINNNKQHTVVNSIGYKLLEKDEEVLNGILNVTIHRLYGLESPCDTYCCLEMDSYGHFYKKAQTHVCHGSSSIPSWDEDFELDLDASQSLRILCFKKGLDGEKDVILGKCALELSMDWLKCEFHEKTVTMNEVSLTVSIRHTPASKTLKRTPSKVSTGIFGVKIASVTRRERKTTPTIVIACTQEITKRGLDEVGIYRVSGVTSEVQRLKRLFNKNPVAAGMQIGDVDIHAVTGVLKLYFRELPEPLFTDANYHQFLHLVELSDEEAKEKCMLELLHSLPEPNYYTIVHMIEHLVGVAKMEKENKMSLNNLATIFGPTLLHPAVRESAMISMDQIASVTQQAILQAEVLLYFLKLVALGRNIRKSAVLTKM</sequence>
<feature type="domain" description="C2" evidence="9">
    <location>
        <begin position="351"/>
        <end position="469"/>
    </location>
</feature>
<feature type="coiled-coil region" evidence="7">
    <location>
        <begin position="232"/>
        <end position="278"/>
    </location>
</feature>
<dbReference type="PANTHER" id="PTHR23182:SF1">
    <property type="entry name" value="RHO GTPASE ACTIVATING PROTEIN AT 1A, ISOFORM E"/>
    <property type="match status" value="1"/>
</dbReference>
<proteinExistence type="predicted"/>
<dbReference type="GO" id="GO:0030424">
    <property type="term" value="C:axon"/>
    <property type="evidence" value="ECO:0007669"/>
    <property type="project" value="UniProtKB-SubCell"/>
</dbReference>
<dbReference type="Pfam" id="PF00621">
    <property type="entry name" value="RhoGEF"/>
    <property type="match status" value="1"/>
</dbReference>
<gene>
    <name evidence="12" type="ORF">ACJMK2_011013</name>
</gene>
<dbReference type="InterPro" id="IPR000008">
    <property type="entry name" value="C2_dom"/>
</dbReference>
<dbReference type="InterPro" id="IPR000198">
    <property type="entry name" value="RhoGAP_dom"/>
</dbReference>
<dbReference type="EMBL" id="JBJQND010000013">
    <property type="protein sequence ID" value="KAL3856236.1"/>
    <property type="molecule type" value="Genomic_DNA"/>
</dbReference>
<dbReference type="InterPro" id="IPR001331">
    <property type="entry name" value="GDS_CDC24_CS"/>
</dbReference>
<keyword evidence="4" id="KW-0344">Guanine-nucleotide releasing factor</keyword>
<evidence type="ECO:0000313" key="13">
    <source>
        <dbReference type="Proteomes" id="UP001634394"/>
    </source>
</evidence>
<dbReference type="SMART" id="SM00325">
    <property type="entry name" value="RhoGEF"/>
    <property type="match status" value="1"/>
</dbReference>
<dbReference type="PROSITE" id="PS50004">
    <property type="entry name" value="C2"/>
    <property type="match status" value="1"/>
</dbReference>
<dbReference type="Pfam" id="PF00168">
    <property type="entry name" value="C2"/>
    <property type="match status" value="1"/>
</dbReference>
<dbReference type="SMART" id="SM00324">
    <property type="entry name" value="RhoGAP"/>
    <property type="match status" value="1"/>
</dbReference>
<feature type="domain" description="PH" evidence="8">
    <location>
        <begin position="155"/>
        <end position="324"/>
    </location>
</feature>
<dbReference type="SUPFAM" id="SSF48065">
    <property type="entry name" value="DBL homology domain (DH-domain)"/>
    <property type="match status" value="1"/>
</dbReference>
<evidence type="ECO:0000256" key="4">
    <source>
        <dbReference type="ARBA" id="ARBA00022658"/>
    </source>
</evidence>
<dbReference type="SUPFAM" id="SSF48350">
    <property type="entry name" value="GTPase activation domain, GAP"/>
    <property type="match status" value="1"/>
</dbReference>
<dbReference type="Pfam" id="PF19057">
    <property type="entry name" value="PH_19"/>
    <property type="match status" value="1"/>
</dbReference>
<dbReference type="InterPro" id="IPR035892">
    <property type="entry name" value="C2_domain_sf"/>
</dbReference>
<dbReference type="SMART" id="SM00239">
    <property type="entry name" value="C2"/>
    <property type="match status" value="1"/>
</dbReference>
<evidence type="ECO:0008006" key="14">
    <source>
        <dbReference type="Google" id="ProtNLM"/>
    </source>
</evidence>
<accession>A0ABD3V3I8</accession>
<comment type="subcellular location">
    <subcellularLocation>
        <location evidence="1">Cell projection</location>
        <location evidence="1">Axon</location>
    </subcellularLocation>
    <subcellularLocation>
        <location evidence="2">Cell projection</location>
        <location evidence="2">Dendritic spine</location>
    </subcellularLocation>
</comment>
<reference evidence="12 13" key="1">
    <citation type="submission" date="2024-11" db="EMBL/GenBank/DDBJ databases">
        <title>Chromosome-level genome assembly of the freshwater bivalve Anodonta woodiana.</title>
        <authorList>
            <person name="Chen X."/>
        </authorList>
    </citation>
    <scope>NUCLEOTIDE SEQUENCE [LARGE SCALE GENOMIC DNA]</scope>
    <source>
        <strain evidence="12">MN2024</strain>
        <tissue evidence="12">Gills</tissue>
    </source>
</reference>
<evidence type="ECO:0000259" key="11">
    <source>
        <dbReference type="PROSITE" id="PS50238"/>
    </source>
</evidence>
<dbReference type="GO" id="GO:0043197">
    <property type="term" value="C:dendritic spine"/>
    <property type="evidence" value="ECO:0007669"/>
    <property type="project" value="UniProtKB-SubCell"/>
</dbReference>
<evidence type="ECO:0000256" key="7">
    <source>
        <dbReference type="SAM" id="Coils"/>
    </source>
</evidence>
<dbReference type="SUPFAM" id="SSF50729">
    <property type="entry name" value="PH domain-like"/>
    <property type="match status" value="1"/>
</dbReference>
<dbReference type="Gene3D" id="1.20.900.10">
    <property type="entry name" value="Dbl homology (DH) domain"/>
    <property type="match status" value="1"/>
</dbReference>
<dbReference type="SMART" id="SM00233">
    <property type="entry name" value="PH"/>
    <property type="match status" value="1"/>
</dbReference>
<protein>
    <recommendedName>
        <fullName evidence="14">Active breakpoint cluster region-related protein</fullName>
    </recommendedName>
</protein>
<name>A0ABD3V3I8_SINWO</name>
<comment type="caution">
    <text evidence="12">The sequence shown here is derived from an EMBL/GenBank/DDBJ whole genome shotgun (WGS) entry which is preliminary data.</text>
</comment>
<dbReference type="PANTHER" id="PTHR23182">
    <property type="entry name" value="BREAKPOINT CLUSTER REGION PROTEIN BCR"/>
    <property type="match status" value="1"/>
</dbReference>
<dbReference type="PROSITE" id="PS00741">
    <property type="entry name" value="DH_1"/>
    <property type="match status" value="1"/>
</dbReference>
<dbReference type="InterPro" id="IPR000219">
    <property type="entry name" value="DH_dom"/>
</dbReference>
<dbReference type="GO" id="GO:0005096">
    <property type="term" value="F:GTPase activator activity"/>
    <property type="evidence" value="ECO:0007669"/>
    <property type="project" value="UniProtKB-KW"/>
</dbReference>
<evidence type="ECO:0000256" key="2">
    <source>
        <dbReference type="ARBA" id="ARBA00004552"/>
    </source>
</evidence>
<dbReference type="InterPro" id="IPR037769">
    <property type="entry name" value="Abr/Bcr"/>
</dbReference>
<evidence type="ECO:0000259" key="8">
    <source>
        <dbReference type="PROSITE" id="PS50003"/>
    </source>
</evidence>
<dbReference type="Gene3D" id="2.60.40.150">
    <property type="entry name" value="C2 domain"/>
    <property type="match status" value="1"/>
</dbReference>
<organism evidence="12 13">
    <name type="scientific">Sinanodonta woodiana</name>
    <name type="common">Chinese pond mussel</name>
    <name type="synonym">Anodonta woodiana</name>
    <dbReference type="NCBI Taxonomy" id="1069815"/>
    <lineage>
        <taxon>Eukaryota</taxon>
        <taxon>Metazoa</taxon>
        <taxon>Spiralia</taxon>
        <taxon>Lophotrochozoa</taxon>
        <taxon>Mollusca</taxon>
        <taxon>Bivalvia</taxon>
        <taxon>Autobranchia</taxon>
        <taxon>Heteroconchia</taxon>
        <taxon>Palaeoheterodonta</taxon>
        <taxon>Unionida</taxon>
        <taxon>Unionoidea</taxon>
        <taxon>Unionidae</taxon>
        <taxon>Unioninae</taxon>
        <taxon>Sinanodonta</taxon>
    </lineage>
</organism>
<dbReference type="SUPFAM" id="SSF49562">
    <property type="entry name" value="C2 domain (Calcium/lipid-binding domain, CaLB)"/>
    <property type="match status" value="1"/>
</dbReference>
<dbReference type="Gene3D" id="2.30.29.30">
    <property type="entry name" value="Pleckstrin-homology domain (PH domain)/Phosphotyrosine-binding domain (PTB)"/>
    <property type="match status" value="1"/>
</dbReference>
<dbReference type="InterPro" id="IPR035899">
    <property type="entry name" value="DBL_dom_sf"/>
</dbReference>
<dbReference type="InterPro" id="IPR008936">
    <property type="entry name" value="Rho_GTPase_activation_prot"/>
</dbReference>
<dbReference type="InterPro" id="IPR001849">
    <property type="entry name" value="PH_domain"/>
</dbReference>
<dbReference type="Proteomes" id="UP001634394">
    <property type="component" value="Unassembled WGS sequence"/>
</dbReference>
<evidence type="ECO:0000256" key="3">
    <source>
        <dbReference type="ARBA" id="ARBA00022468"/>
    </source>
</evidence>
<evidence type="ECO:0000313" key="12">
    <source>
        <dbReference type="EMBL" id="KAL3856236.1"/>
    </source>
</evidence>
<dbReference type="AlphaFoldDB" id="A0ABD3V3I8"/>
<feature type="domain" description="Rho-GAP" evidence="11">
    <location>
        <begin position="503"/>
        <end position="691"/>
    </location>
</feature>
<dbReference type="GO" id="GO:0005085">
    <property type="term" value="F:guanyl-nucleotide exchange factor activity"/>
    <property type="evidence" value="ECO:0007669"/>
    <property type="project" value="UniProtKB-KW"/>
</dbReference>
<evidence type="ECO:0000256" key="5">
    <source>
        <dbReference type="ARBA" id="ARBA00023018"/>
    </source>
</evidence>
<dbReference type="PROSITE" id="PS50003">
    <property type="entry name" value="PH_DOMAIN"/>
    <property type="match status" value="1"/>
</dbReference>
<keyword evidence="5" id="KW-0770">Synapse</keyword>
<evidence type="ECO:0000259" key="9">
    <source>
        <dbReference type="PROSITE" id="PS50004"/>
    </source>
</evidence>
<dbReference type="PROSITE" id="PS50010">
    <property type="entry name" value="DH_2"/>
    <property type="match status" value="1"/>
</dbReference>
<dbReference type="Pfam" id="PF00620">
    <property type="entry name" value="RhoGAP"/>
    <property type="match status" value="1"/>
</dbReference>